<feature type="compositionally biased region" description="Basic and acidic residues" evidence="1">
    <location>
        <begin position="11"/>
        <end position="20"/>
    </location>
</feature>
<gene>
    <name evidence="2" type="ORF">B1756_04915</name>
</gene>
<sequence length="61" mass="6429">MLPANLFGGMERGDRHHLDETGTLSADVVSQRFGAFAELEPIDIGTETDAAGDHDLVGTSS</sequence>
<evidence type="ECO:0000313" key="2">
    <source>
        <dbReference type="EMBL" id="ARS89159.1"/>
    </source>
</evidence>
<evidence type="ECO:0000256" key="1">
    <source>
        <dbReference type="SAM" id="MobiDB-lite"/>
    </source>
</evidence>
<keyword evidence="3" id="KW-1185">Reference proteome</keyword>
<accession>A0A2Z2HQ72</accession>
<dbReference type="Proteomes" id="UP000250088">
    <property type="component" value="Chromosome"/>
</dbReference>
<evidence type="ECO:0000313" key="3">
    <source>
        <dbReference type="Proteomes" id="UP000250088"/>
    </source>
</evidence>
<protein>
    <submittedName>
        <fullName evidence="2">Uncharacterized protein</fullName>
    </submittedName>
</protein>
<organism evidence="2 3">
    <name type="scientific">Natrarchaeobaculum aegyptiacum</name>
    <dbReference type="NCBI Taxonomy" id="745377"/>
    <lineage>
        <taxon>Archaea</taxon>
        <taxon>Methanobacteriati</taxon>
        <taxon>Methanobacteriota</taxon>
        <taxon>Stenosarchaea group</taxon>
        <taxon>Halobacteria</taxon>
        <taxon>Halobacteriales</taxon>
        <taxon>Natrialbaceae</taxon>
        <taxon>Natrarchaeobaculum</taxon>
    </lineage>
</organism>
<feature type="region of interest" description="Disordered" evidence="1">
    <location>
        <begin position="1"/>
        <end position="20"/>
    </location>
</feature>
<dbReference type="AlphaFoldDB" id="A0A2Z2HQ72"/>
<reference evidence="3" key="1">
    <citation type="submission" date="2017-02" db="EMBL/GenBank/DDBJ databases">
        <title>Natronthermophilus aegyptiacus gen. nov.,sp. nov., an aerobic, extremely halophilic alkalithermophilic archaeon isolated from the athalassohaline Wadi An Natrun, Egypt.</title>
        <authorList>
            <person name="Zhao B."/>
        </authorList>
    </citation>
    <scope>NUCLEOTIDE SEQUENCE [LARGE SCALE GENOMIC DNA]</scope>
    <source>
        <strain evidence="3">JW/NM-HA 15</strain>
    </source>
</reference>
<dbReference type="EMBL" id="CP019893">
    <property type="protein sequence ID" value="ARS89159.1"/>
    <property type="molecule type" value="Genomic_DNA"/>
</dbReference>
<name>A0A2Z2HQ72_9EURY</name>
<proteinExistence type="predicted"/>
<dbReference type="KEGG" id="naj:B1756_04915"/>